<dbReference type="CDD" id="cd11065">
    <property type="entry name" value="CYP64-like"/>
    <property type="match status" value="1"/>
</dbReference>
<dbReference type="InterPro" id="IPR050364">
    <property type="entry name" value="Cytochrome_P450_fung"/>
</dbReference>
<comment type="pathway">
    <text evidence="2">Secondary metabolite biosynthesis.</text>
</comment>
<dbReference type="GO" id="GO:0016705">
    <property type="term" value="F:oxidoreductase activity, acting on paired donors, with incorporation or reduction of molecular oxygen"/>
    <property type="evidence" value="ECO:0007669"/>
    <property type="project" value="InterPro"/>
</dbReference>
<keyword evidence="5 9" id="KW-0479">Metal-binding</keyword>
<comment type="similarity">
    <text evidence="3 10">Belongs to the cytochrome P450 family.</text>
</comment>
<proteinExistence type="inferred from homology"/>
<protein>
    <submittedName>
        <fullName evidence="11">Cytochrome P450</fullName>
    </submittedName>
</protein>
<dbReference type="Proteomes" id="UP000053477">
    <property type="component" value="Unassembled WGS sequence"/>
</dbReference>
<keyword evidence="7 9" id="KW-0408">Iron</keyword>
<evidence type="ECO:0000256" key="2">
    <source>
        <dbReference type="ARBA" id="ARBA00005179"/>
    </source>
</evidence>
<evidence type="ECO:0000313" key="11">
    <source>
        <dbReference type="EMBL" id="KLO11507.1"/>
    </source>
</evidence>
<evidence type="ECO:0000313" key="12">
    <source>
        <dbReference type="Proteomes" id="UP000053477"/>
    </source>
</evidence>
<accession>A0A0H2RIP5</accession>
<dbReference type="PROSITE" id="PS00086">
    <property type="entry name" value="CYTOCHROME_P450"/>
    <property type="match status" value="1"/>
</dbReference>
<dbReference type="GO" id="GO:0004497">
    <property type="term" value="F:monooxygenase activity"/>
    <property type="evidence" value="ECO:0007669"/>
    <property type="project" value="UniProtKB-KW"/>
</dbReference>
<dbReference type="InterPro" id="IPR001128">
    <property type="entry name" value="Cyt_P450"/>
</dbReference>
<gene>
    <name evidence="11" type="ORF">SCHPADRAFT_876767</name>
</gene>
<keyword evidence="4 9" id="KW-0349">Heme</keyword>
<dbReference type="GO" id="GO:0020037">
    <property type="term" value="F:heme binding"/>
    <property type="evidence" value="ECO:0007669"/>
    <property type="project" value="InterPro"/>
</dbReference>
<evidence type="ECO:0000256" key="3">
    <source>
        <dbReference type="ARBA" id="ARBA00010617"/>
    </source>
</evidence>
<comment type="cofactor">
    <cofactor evidence="1 9">
        <name>heme</name>
        <dbReference type="ChEBI" id="CHEBI:30413"/>
    </cofactor>
</comment>
<reference evidence="11 12" key="1">
    <citation type="submission" date="2015-04" db="EMBL/GenBank/DDBJ databases">
        <title>Complete genome sequence of Schizopora paradoxa KUC8140, a cosmopolitan wood degrader in East Asia.</title>
        <authorList>
            <consortium name="DOE Joint Genome Institute"/>
            <person name="Min B."/>
            <person name="Park H."/>
            <person name="Jang Y."/>
            <person name="Kim J.-J."/>
            <person name="Kim K.H."/>
            <person name="Pangilinan J."/>
            <person name="Lipzen A."/>
            <person name="Riley R."/>
            <person name="Grigoriev I.V."/>
            <person name="Spatafora J.W."/>
            <person name="Choi I.-G."/>
        </authorList>
    </citation>
    <scope>NUCLEOTIDE SEQUENCE [LARGE SCALE GENOMIC DNA]</scope>
    <source>
        <strain evidence="11 12">KUC8140</strain>
    </source>
</reference>
<dbReference type="InterPro" id="IPR017972">
    <property type="entry name" value="Cyt_P450_CS"/>
</dbReference>
<dbReference type="Gene3D" id="1.10.630.10">
    <property type="entry name" value="Cytochrome P450"/>
    <property type="match status" value="1"/>
</dbReference>
<evidence type="ECO:0000256" key="9">
    <source>
        <dbReference type="PIRSR" id="PIRSR602401-1"/>
    </source>
</evidence>
<dbReference type="PANTHER" id="PTHR46300:SF7">
    <property type="entry name" value="P450, PUTATIVE (EUROFUNG)-RELATED"/>
    <property type="match status" value="1"/>
</dbReference>
<sequence>MFDGNMNSLITNIGIVSASFLIFRIIEISYSRTKRPPYPPGPKRLPLIGNLLQIPPSHLWEKAVEWRKEYGDLIYLESLGQRMLLVNSYEHAMELLANRSAIYSSRPHLTMAVDLEGWIWATGFTPYGDNFRKHRSYQQRFIGSPETLNYLEAQISETRNMLKNILEDTENYGTYVQSLPGSVILMNVYGHRVEKNDRYVDIGQRGVQYASDAEQYMFLDVFPWLKYIPEWFPWTKFHKVAKEVKKVQHAMRYDLYQVSKEKAANGILKECMTSIFLSENTRGDGSIADEDNFSAAAATLYMGGVDTSVTAIMSFVMQMLKNPNVQRKAQEEIEVVVGADRLPYFEDMENLPYVRAVCAEVLRHAAIATLIIPHSSTKDDVFNGYFIPQGTIVLANAWAMAFNPEYFPDPHAFKPERWLSSTSGKETKGPRSTDFGFGFGRRACPGRDWAQSLLFIAASSILATFNIEKAIGEDANPIEPNEEYYPGFIRQLGPSKCKFIPRSPRMVSLVKSYVNGNEV</sequence>
<dbReference type="SUPFAM" id="SSF48264">
    <property type="entry name" value="Cytochrome P450"/>
    <property type="match status" value="1"/>
</dbReference>
<evidence type="ECO:0000256" key="5">
    <source>
        <dbReference type="ARBA" id="ARBA00022723"/>
    </source>
</evidence>
<dbReference type="InterPro" id="IPR002401">
    <property type="entry name" value="Cyt_P450_E_grp-I"/>
</dbReference>
<dbReference type="InterPro" id="IPR036396">
    <property type="entry name" value="Cyt_P450_sf"/>
</dbReference>
<dbReference type="GO" id="GO:0005506">
    <property type="term" value="F:iron ion binding"/>
    <property type="evidence" value="ECO:0007669"/>
    <property type="project" value="InterPro"/>
</dbReference>
<evidence type="ECO:0000256" key="4">
    <source>
        <dbReference type="ARBA" id="ARBA00022617"/>
    </source>
</evidence>
<keyword evidence="8 10" id="KW-0503">Monooxygenase</keyword>
<keyword evidence="12" id="KW-1185">Reference proteome</keyword>
<evidence type="ECO:0000256" key="1">
    <source>
        <dbReference type="ARBA" id="ARBA00001971"/>
    </source>
</evidence>
<dbReference type="STRING" id="27342.A0A0H2RIP5"/>
<dbReference type="EMBL" id="KQ085998">
    <property type="protein sequence ID" value="KLO11507.1"/>
    <property type="molecule type" value="Genomic_DNA"/>
</dbReference>
<organism evidence="11 12">
    <name type="scientific">Schizopora paradoxa</name>
    <dbReference type="NCBI Taxonomy" id="27342"/>
    <lineage>
        <taxon>Eukaryota</taxon>
        <taxon>Fungi</taxon>
        <taxon>Dikarya</taxon>
        <taxon>Basidiomycota</taxon>
        <taxon>Agaricomycotina</taxon>
        <taxon>Agaricomycetes</taxon>
        <taxon>Hymenochaetales</taxon>
        <taxon>Schizoporaceae</taxon>
        <taxon>Schizopora</taxon>
    </lineage>
</organism>
<dbReference type="OrthoDB" id="1055148at2759"/>
<keyword evidence="6 10" id="KW-0560">Oxidoreductase</keyword>
<name>A0A0H2RIP5_9AGAM</name>
<evidence type="ECO:0000256" key="8">
    <source>
        <dbReference type="ARBA" id="ARBA00023033"/>
    </source>
</evidence>
<dbReference type="Pfam" id="PF00067">
    <property type="entry name" value="p450"/>
    <property type="match status" value="1"/>
</dbReference>
<evidence type="ECO:0000256" key="7">
    <source>
        <dbReference type="ARBA" id="ARBA00023004"/>
    </source>
</evidence>
<dbReference type="AlphaFoldDB" id="A0A0H2RIP5"/>
<dbReference type="PANTHER" id="PTHR46300">
    <property type="entry name" value="P450, PUTATIVE (EUROFUNG)-RELATED-RELATED"/>
    <property type="match status" value="1"/>
</dbReference>
<evidence type="ECO:0000256" key="6">
    <source>
        <dbReference type="ARBA" id="ARBA00023002"/>
    </source>
</evidence>
<feature type="binding site" description="axial binding residue" evidence="9">
    <location>
        <position position="444"/>
    </location>
    <ligand>
        <name>heme</name>
        <dbReference type="ChEBI" id="CHEBI:30413"/>
    </ligand>
    <ligandPart>
        <name>Fe</name>
        <dbReference type="ChEBI" id="CHEBI:18248"/>
    </ligandPart>
</feature>
<evidence type="ECO:0000256" key="10">
    <source>
        <dbReference type="RuleBase" id="RU000461"/>
    </source>
</evidence>
<dbReference type="PRINTS" id="PR00463">
    <property type="entry name" value="EP450I"/>
</dbReference>
<dbReference type="InParanoid" id="A0A0H2RIP5"/>